<evidence type="ECO:0000313" key="1">
    <source>
        <dbReference type="EMBL" id="CAB4890690.1"/>
    </source>
</evidence>
<dbReference type="AlphaFoldDB" id="A0A6J7FCK5"/>
<organism evidence="1">
    <name type="scientific">freshwater metagenome</name>
    <dbReference type="NCBI Taxonomy" id="449393"/>
    <lineage>
        <taxon>unclassified sequences</taxon>
        <taxon>metagenomes</taxon>
        <taxon>ecological metagenomes</taxon>
    </lineage>
</organism>
<dbReference type="EMBL" id="CAFBLP010000106">
    <property type="protein sequence ID" value="CAB4890690.1"/>
    <property type="molecule type" value="Genomic_DNA"/>
</dbReference>
<protein>
    <submittedName>
        <fullName evidence="1">Unannotated protein</fullName>
    </submittedName>
</protein>
<proteinExistence type="predicted"/>
<accession>A0A6J7FCK5</accession>
<gene>
    <name evidence="1" type="ORF">UFOPK3376_02805</name>
</gene>
<sequence length="147" mass="16153">MNEYPQRLADAVSDVVMAWLVRCVVTTATRATGGCPAELRAAAESMATAAAPLVMAQLHQLLDTDVDEQRTNPLSVLRAAVRYPTEVLRAGAVAESRRDDFAVRSFPSDVYNLSPATWADVDETLVEPGLIWGAWKAKTVLDRRRLR</sequence>
<name>A0A6J7FCK5_9ZZZZ</name>
<reference evidence="1" key="1">
    <citation type="submission" date="2020-05" db="EMBL/GenBank/DDBJ databases">
        <authorList>
            <person name="Chiriac C."/>
            <person name="Salcher M."/>
            <person name="Ghai R."/>
            <person name="Kavagutti S V."/>
        </authorList>
    </citation>
    <scope>NUCLEOTIDE SEQUENCE</scope>
</reference>